<evidence type="ECO:0000256" key="1">
    <source>
        <dbReference type="ARBA" id="ARBA00009005"/>
    </source>
</evidence>
<sequence length="853" mass="95228">MLAYRGDKYTDLGPKGLVPSHFLVENKGDGEYIMNQTPIGNLHALLIGINTYIEPIPNLSGCVNDMNSIKEFLCSNLSVPESQIISLEDNEATRFNIIDAIVALSVDPGINRLDPILIYYAGHGASLDSPLNNHAERVQSLVPCDAGWKYKTPAIPDYILADLLADLAAKKGNNITVILDSCHSASSTRGLQWPSSRKGTGSEQTYRSQSMDYPIEDYDKKSAVDSRVRAVKSEHLPPLTEQDDDVIRAYVKRRCRFNWRITTMLIRSRLHGYPSMGVIVSAVTEKGLIFPQPSSSSYGFSRSHTLLAACGQTETANERDGRGLFTTSLVQKLRSTWLGGLTPRKLFQTFPQLDSGRQNPVCEGNNANRGFFCSYANDGGNSLISIPVQERIGKYLMRLGEAQGVLKGSTYDIYEEHVTSTRLAPKGLPLTTIAHHYGGTFTAEPCTEPSLYPFYSWCRIEPTAKMPTRAYAKIRLRGVDCPVRFKVFMSDALKLTLDSRVVMNAENGIVEATSRNDATIILEIDHADNGKVTFELSSFSGVIHKCYPDPKTIGSILLSMTEWYWHLFREPMENLKPRKQLAELELHLYRPGETSSIVVPEDGLVNVKLSPSDEYILKLRNLSGMGLYPYLFYFSTRGQSIRPLYLSVHGSGFIEPPLMKKGELTFGQGNDDMIPGPLSFQLAPDVGYFRLFLTTLPGDFEPMAQASPFSQPNAIFDTQIWEKNQYMDGLKTQRSRSARLDFPLSPIVAATPGQDDYIEASAIKTTGTSGRRLKPWNTENQSFEAFREFYGHPTSQEDNHFKHCDRKAFTEDEVEKLFKSKGIWAGRWEVISLKVAIHPSVNIFGSAAMESVE</sequence>
<dbReference type="PANTHER" id="PTHR48104">
    <property type="entry name" value="METACASPASE-4"/>
    <property type="match status" value="1"/>
</dbReference>
<feature type="domain" description="Peptidase C14 caspase" evidence="2">
    <location>
        <begin position="43"/>
        <end position="335"/>
    </location>
</feature>
<gene>
    <name evidence="3" type="ORF">RDB_LOCUS5794</name>
</gene>
<dbReference type="Proteomes" id="UP000663846">
    <property type="component" value="Unassembled WGS sequence"/>
</dbReference>
<evidence type="ECO:0000313" key="4">
    <source>
        <dbReference type="Proteomes" id="UP000663846"/>
    </source>
</evidence>
<reference evidence="3" key="1">
    <citation type="submission" date="2021-01" db="EMBL/GenBank/DDBJ databases">
        <authorList>
            <person name="Kaushik A."/>
        </authorList>
    </citation>
    <scope>NUCLEOTIDE SEQUENCE</scope>
    <source>
        <strain evidence="3">AG1-1C</strain>
    </source>
</reference>
<evidence type="ECO:0000259" key="2">
    <source>
        <dbReference type="Pfam" id="PF00656"/>
    </source>
</evidence>
<dbReference type="GO" id="GO:0005737">
    <property type="term" value="C:cytoplasm"/>
    <property type="evidence" value="ECO:0007669"/>
    <property type="project" value="TreeGrafter"/>
</dbReference>
<accession>A0A8H2W7T4</accession>
<dbReference type="Gene3D" id="3.40.50.1460">
    <property type="match status" value="1"/>
</dbReference>
<protein>
    <recommendedName>
        <fullName evidence="2">Peptidase C14 caspase domain-containing protein</fullName>
    </recommendedName>
</protein>
<dbReference type="InterPro" id="IPR050452">
    <property type="entry name" value="Metacaspase"/>
</dbReference>
<dbReference type="PANTHER" id="PTHR48104:SF30">
    <property type="entry name" value="METACASPASE-1"/>
    <property type="match status" value="1"/>
</dbReference>
<proteinExistence type="inferred from homology"/>
<dbReference type="Pfam" id="PF00656">
    <property type="entry name" value="Peptidase_C14"/>
    <property type="match status" value="1"/>
</dbReference>
<organism evidence="3 4">
    <name type="scientific">Rhizoctonia solani</name>
    <dbReference type="NCBI Taxonomy" id="456999"/>
    <lineage>
        <taxon>Eukaryota</taxon>
        <taxon>Fungi</taxon>
        <taxon>Dikarya</taxon>
        <taxon>Basidiomycota</taxon>
        <taxon>Agaricomycotina</taxon>
        <taxon>Agaricomycetes</taxon>
        <taxon>Cantharellales</taxon>
        <taxon>Ceratobasidiaceae</taxon>
        <taxon>Rhizoctonia</taxon>
    </lineage>
</organism>
<dbReference type="AlphaFoldDB" id="A0A8H2W7T4"/>
<comment type="similarity">
    <text evidence="1">Belongs to the peptidase C14B family.</text>
</comment>
<evidence type="ECO:0000313" key="3">
    <source>
        <dbReference type="EMBL" id="CAE6343888.1"/>
    </source>
</evidence>
<comment type="caution">
    <text evidence="3">The sequence shown here is derived from an EMBL/GenBank/DDBJ whole genome shotgun (WGS) entry which is preliminary data.</text>
</comment>
<dbReference type="EMBL" id="CAJMWS010000031">
    <property type="protein sequence ID" value="CAE6343888.1"/>
    <property type="molecule type" value="Genomic_DNA"/>
</dbReference>
<name>A0A8H2W7T4_9AGAM</name>
<dbReference type="GO" id="GO:0006508">
    <property type="term" value="P:proteolysis"/>
    <property type="evidence" value="ECO:0007669"/>
    <property type="project" value="InterPro"/>
</dbReference>
<dbReference type="InterPro" id="IPR011600">
    <property type="entry name" value="Pept_C14_caspase"/>
</dbReference>
<dbReference type="GO" id="GO:0004197">
    <property type="term" value="F:cysteine-type endopeptidase activity"/>
    <property type="evidence" value="ECO:0007669"/>
    <property type="project" value="InterPro"/>
</dbReference>